<accession>A0ABV8KS47</accession>
<protein>
    <submittedName>
        <fullName evidence="2">Uncharacterized protein</fullName>
    </submittedName>
</protein>
<feature type="region of interest" description="Disordered" evidence="1">
    <location>
        <begin position="65"/>
        <end position="100"/>
    </location>
</feature>
<dbReference type="EMBL" id="JBHSBN010000019">
    <property type="protein sequence ID" value="MFC4108960.1"/>
    <property type="molecule type" value="Genomic_DNA"/>
</dbReference>
<evidence type="ECO:0000256" key="1">
    <source>
        <dbReference type="SAM" id="MobiDB-lite"/>
    </source>
</evidence>
<dbReference type="Proteomes" id="UP001595868">
    <property type="component" value="Unassembled WGS sequence"/>
</dbReference>
<name>A0ABV8KS47_9ACTN</name>
<keyword evidence="3" id="KW-1185">Reference proteome</keyword>
<comment type="caution">
    <text evidence="2">The sequence shown here is derived from an EMBL/GenBank/DDBJ whole genome shotgun (WGS) entry which is preliminary data.</text>
</comment>
<gene>
    <name evidence="2" type="ORF">ACFOX0_23895</name>
</gene>
<organism evidence="2 3">
    <name type="scientific">Micromonospora zhanjiangensis</name>
    <dbReference type="NCBI Taxonomy" id="1522057"/>
    <lineage>
        <taxon>Bacteria</taxon>
        <taxon>Bacillati</taxon>
        <taxon>Actinomycetota</taxon>
        <taxon>Actinomycetes</taxon>
        <taxon>Micromonosporales</taxon>
        <taxon>Micromonosporaceae</taxon>
        <taxon>Micromonospora</taxon>
    </lineage>
</organism>
<feature type="compositionally biased region" description="Low complexity" evidence="1">
    <location>
        <begin position="74"/>
        <end position="90"/>
    </location>
</feature>
<sequence length="100" mass="11175">MPGEVFRIDARASVQFSGDCALTFRVTAVPDMPTYDGWIWLTGYVLDDQGQAIDRREIFVQRAGLHRLGPPRPTTTRRPAPAHTPNTARTSIPTGRRQRG</sequence>
<proteinExistence type="predicted"/>
<evidence type="ECO:0000313" key="2">
    <source>
        <dbReference type="EMBL" id="MFC4108960.1"/>
    </source>
</evidence>
<reference evidence="3" key="1">
    <citation type="journal article" date="2019" name="Int. J. Syst. Evol. Microbiol.">
        <title>The Global Catalogue of Microorganisms (GCM) 10K type strain sequencing project: providing services to taxonomists for standard genome sequencing and annotation.</title>
        <authorList>
            <consortium name="The Broad Institute Genomics Platform"/>
            <consortium name="The Broad Institute Genome Sequencing Center for Infectious Disease"/>
            <person name="Wu L."/>
            <person name="Ma J."/>
        </authorList>
    </citation>
    <scope>NUCLEOTIDE SEQUENCE [LARGE SCALE GENOMIC DNA]</scope>
    <source>
        <strain evidence="3">2902at01</strain>
    </source>
</reference>
<dbReference type="RefSeq" id="WP_377549845.1">
    <property type="nucleotide sequence ID" value="NZ_JBHSBN010000019.1"/>
</dbReference>
<evidence type="ECO:0000313" key="3">
    <source>
        <dbReference type="Proteomes" id="UP001595868"/>
    </source>
</evidence>